<name>A0ABR8IW03_APHFL</name>
<proteinExistence type="predicted"/>
<sequence>MAERLLQLDDVLNISSSEKIANLFQKLGYNSSIQALSIDDLHLSTRSTEAIDDLKKISGYKQ</sequence>
<comment type="caution">
    <text evidence="1">The sequence shown here is derived from an EMBL/GenBank/DDBJ whole genome shotgun (WGS) entry which is preliminary data.</text>
</comment>
<gene>
    <name evidence="1" type="ORF">H6G43_16975</name>
</gene>
<dbReference type="Proteomes" id="UP000660270">
    <property type="component" value="Unassembled WGS sequence"/>
</dbReference>
<protein>
    <submittedName>
        <fullName evidence="1">Uncharacterized protein</fullName>
    </submittedName>
</protein>
<dbReference type="RefSeq" id="WP_190387863.1">
    <property type="nucleotide sequence ID" value="NZ_JACJTM010000046.1"/>
</dbReference>
<dbReference type="GeneID" id="78219831"/>
<organism evidence="1 2">
    <name type="scientific">Aphanizomenon flos-aquae FACHB-1249</name>
    <dbReference type="NCBI Taxonomy" id="2692889"/>
    <lineage>
        <taxon>Bacteria</taxon>
        <taxon>Bacillati</taxon>
        <taxon>Cyanobacteriota</taxon>
        <taxon>Cyanophyceae</taxon>
        <taxon>Nostocales</taxon>
        <taxon>Aphanizomenonaceae</taxon>
        <taxon>Aphanizomenon</taxon>
    </lineage>
</organism>
<evidence type="ECO:0000313" key="2">
    <source>
        <dbReference type="Proteomes" id="UP000660270"/>
    </source>
</evidence>
<dbReference type="EMBL" id="JACJTM010000046">
    <property type="protein sequence ID" value="MBD2686870.1"/>
    <property type="molecule type" value="Genomic_DNA"/>
</dbReference>
<reference evidence="1 2" key="1">
    <citation type="journal article" date="2020" name="ISME J.">
        <title>Comparative genomics reveals insights into cyanobacterial evolution and habitat adaptation.</title>
        <authorList>
            <person name="Chen M.Y."/>
            <person name="Teng W.K."/>
            <person name="Zhao L."/>
            <person name="Hu C.X."/>
            <person name="Zhou Y.K."/>
            <person name="Han B.P."/>
            <person name="Song L.R."/>
            <person name="Shu W.S."/>
        </authorList>
    </citation>
    <scope>NUCLEOTIDE SEQUENCE [LARGE SCALE GENOMIC DNA]</scope>
    <source>
        <strain evidence="1 2">FACHB-1249</strain>
    </source>
</reference>
<accession>A0ABR8IW03</accession>
<keyword evidence="2" id="KW-1185">Reference proteome</keyword>
<evidence type="ECO:0000313" key="1">
    <source>
        <dbReference type="EMBL" id="MBD2686870.1"/>
    </source>
</evidence>